<protein>
    <recommendedName>
        <fullName evidence="8">HMG box domain-containing protein</fullName>
    </recommendedName>
</protein>
<proteinExistence type="predicted"/>
<feature type="compositionally biased region" description="Low complexity" evidence="7">
    <location>
        <begin position="562"/>
        <end position="596"/>
    </location>
</feature>
<keyword evidence="6" id="KW-0175">Coiled coil</keyword>
<dbReference type="EMBL" id="CAJEWN010000063">
    <property type="protein sequence ID" value="CAD2156798.1"/>
    <property type="molecule type" value="Genomic_DNA"/>
</dbReference>
<comment type="caution">
    <text evidence="9">The sequence shown here is derived from an EMBL/GenBank/DDBJ whole genome shotgun (WGS) entry which is preliminary data.</text>
</comment>
<dbReference type="InterPro" id="IPR009071">
    <property type="entry name" value="HMG_box_dom"/>
</dbReference>
<feature type="compositionally biased region" description="Basic and acidic residues" evidence="7">
    <location>
        <begin position="150"/>
        <end position="162"/>
    </location>
</feature>
<gene>
    <name evidence="9" type="ORF">MENT_LOCUS12389</name>
</gene>
<keyword evidence="4 5" id="KW-0539">Nucleus</keyword>
<feature type="region of interest" description="Disordered" evidence="7">
    <location>
        <begin position="82"/>
        <end position="103"/>
    </location>
</feature>
<dbReference type="Gene3D" id="1.10.30.10">
    <property type="entry name" value="High mobility group box domain"/>
    <property type="match status" value="1"/>
</dbReference>
<evidence type="ECO:0000313" key="9">
    <source>
        <dbReference type="EMBL" id="CAD2156798.1"/>
    </source>
</evidence>
<sequence length="881" mass="100100">MSSRRKAAPIRRLPSQNALLQQQQQLSSSKLINNSKISDPRLNDKISNISQSIDQKEQSNNLLIKSNKNNYNIMNLTCSVSANNPSSSRLKEEMEENALNEGKERKGNNKVYLKIDSIVKEEEDMEGNEEQMEEGEEETDEEMEENKNEEDDKKEGEEKDEYKEEEEEILSIKRKRINKNLAVDPQIASTSYCHDIKGNSVKEEEKEGEEEDLMNTKPGDQQLLNKPFQHQQLSTTTFSPSTLPHNNCIAKHQTFTDPNIQTPQKQTLNFKQNNNKVYLNEQQQNVLEETFDENKLENKLVLNGANNVVVNGENLKHENERDFDQPTTQMNNQSKASSSSTPPILPQNFDLNLPQQQISPLNFCQNNFSMVAELARSSAFLIRENLENPETKDFWIKKCLELLTAKNEADARNEYLKQRNIQLEKEIKQIKESNNQIQQEEQFSNINPYSIQKQPPLQQETPLNLSRLCNGASTIPNSMLPNVFDNFGFGGNGNEVNSPPTSTAFDTPTTTINNNNNATNVFAASNLFLPAAIKAFLLAYPQTPLPFFTNKFVDQQQQQQINNNFPSPTSLNATATTLTTTNSSPSSPSKANNNNSFLPQQISINNNTKMAEDSNENIIKSPSLNIEMTELKEENNLQNNGHLISPKMEEDEKEENLTNNFKITKTYNKTKRSSKHYLNEGATSPNNNHNGVGKFGMDGGPKSSNHIKRPMNAFMVWARDERRKILKKNPDMHNSNISKILGSRWKAMSNGEKQPYYDEQSRLSKQHMEQHPDYRYRPRPKRTCIVDGKKVRITEYKSLMKGKGCSSTSSTTTQHEVENESASSSNVKKEGNLIKCYESESSSSNASTPPLAAQLQQAINLRFLLNPLNQQTFQQLAHQPF</sequence>
<feature type="region of interest" description="Disordered" evidence="7">
    <location>
        <begin position="562"/>
        <end position="599"/>
    </location>
</feature>
<evidence type="ECO:0000256" key="7">
    <source>
        <dbReference type="SAM" id="MobiDB-lite"/>
    </source>
</evidence>
<feature type="compositionally biased region" description="Polar residues" evidence="7">
    <location>
        <begin position="325"/>
        <end position="342"/>
    </location>
</feature>
<keyword evidence="1" id="KW-0805">Transcription regulation</keyword>
<dbReference type="GO" id="GO:0045165">
    <property type="term" value="P:cell fate commitment"/>
    <property type="evidence" value="ECO:0007669"/>
    <property type="project" value="TreeGrafter"/>
</dbReference>
<feature type="region of interest" description="Disordered" evidence="7">
    <location>
        <begin position="119"/>
        <end position="166"/>
    </location>
</feature>
<dbReference type="GO" id="GO:0000978">
    <property type="term" value="F:RNA polymerase II cis-regulatory region sequence-specific DNA binding"/>
    <property type="evidence" value="ECO:0007669"/>
    <property type="project" value="TreeGrafter"/>
</dbReference>
<keyword evidence="2 5" id="KW-0238">DNA-binding</keyword>
<feature type="compositionally biased region" description="Acidic residues" evidence="7">
    <location>
        <begin position="121"/>
        <end position="149"/>
    </location>
</feature>
<dbReference type="FunFam" id="1.10.30.10:FF:000003">
    <property type="entry name" value="Putative transcription factor SOX-6"/>
    <property type="match status" value="1"/>
</dbReference>
<organism evidence="9 10">
    <name type="scientific">Meloidogyne enterolobii</name>
    <name type="common">Root-knot nematode worm</name>
    <name type="synonym">Meloidogyne mayaguensis</name>
    <dbReference type="NCBI Taxonomy" id="390850"/>
    <lineage>
        <taxon>Eukaryota</taxon>
        <taxon>Metazoa</taxon>
        <taxon>Ecdysozoa</taxon>
        <taxon>Nematoda</taxon>
        <taxon>Chromadorea</taxon>
        <taxon>Rhabditida</taxon>
        <taxon>Tylenchina</taxon>
        <taxon>Tylenchomorpha</taxon>
        <taxon>Tylenchoidea</taxon>
        <taxon>Meloidogynidae</taxon>
        <taxon>Meloidogyninae</taxon>
        <taxon>Meloidogyne</taxon>
    </lineage>
</organism>
<evidence type="ECO:0000313" key="10">
    <source>
        <dbReference type="Proteomes" id="UP000580250"/>
    </source>
</evidence>
<dbReference type="PANTHER" id="PTHR45789:SF2">
    <property type="entry name" value="FI18025P1"/>
    <property type="match status" value="1"/>
</dbReference>
<dbReference type="SUPFAM" id="SSF47095">
    <property type="entry name" value="HMG-box"/>
    <property type="match status" value="1"/>
</dbReference>
<feature type="DNA-binding region" description="HMG box" evidence="5">
    <location>
        <begin position="707"/>
        <end position="775"/>
    </location>
</feature>
<name>A0A6V7UIE8_MELEN</name>
<evidence type="ECO:0000256" key="5">
    <source>
        <dbReference type="PROSITE-ProRule" id="PRU00267"/>
    </source>
</evidence>
<evidence type="ECO:0000256" key="4">
    <source>
        <dbReference type="ARBA" id="ARBA00023242"/>
    </source>
</evidence>
<evidence type="ECO:0000259" key="8">
    <source>
        <dbReference type="PROSITE" id="PS50118"/>
    </source>
</evidence>
<dbReference type="InterPro" id="IPR051356">
    <property type="entry name" value="SOX/SOX-like_TF"/>
</dbReference>
<dbReference type="Pfam" id="PF00505">
    <property type="entry name" value="HMG_box"/>
    <property type="match status" value="1"/>
</dbReference>
<dbReference type="GO" id="GO:0005634">
    <property type="term" value="C:nucleus"/>
    <property type="evidence" value="ECO:0007669"/>
    <property type="project" value="UniProtKB-UniRule"/>
</dbReference>
<evidence type="ECO:0000256" key="1">
    <source>
        <dbReference type="ARBA" id="ARBA00023015"/>
    </source>
</evidence>
<evidence type="ECO:0000256" key="3">
    <source>
        <dbReference type="ARBA" id="ARBA00023163"/>
    </source>
</evidence>
<feature type="region of interest" description="Disordered" evidence="7">
    <location>
        <begin position="317"/>
        <end position="344"/>
    </location>
</feature>
<evidence type="ECO:0000256" key="2">
    <source>
        <dbReference type="ARBA" id="ARBA00023125"/>
    </source>
</evidence>
<reference evidence="9 10" key="1">
    <citation type="submission" date="2020-08" db="EMBL/GenBank/DDBJ databases">
        <authorList>
            <person name="Koutsovoulos G."/>
            <person name="Danchin GJ E."/>
        </authorList>
    </citation>
    <scope>NUCLEOTIDE SEQUENCE [LARGE SCALE GENOMIC DNA]</scope>
</reference>
<dbReference type="Proteomes" id="UP000580250">
    <property type="component" value="Unassembled WGS sequence"/>
</dbReference>
<feature type="region of interest" description="Disordered" evidence="7">
    <location>
        <begin position="801"/>
        <end position="829"/>
    </location>
</feature>
<dbReference type="GO" id="GO:0000981">
    <property type="term" value="F:DNA-binding transcription factor activity, RNA polymerase II-specific"/>
    <property type="evidence" value="ECO:0007669"/>
    <property type="project" value="TreeGrafter"/>
</dbReference>
<feature type="region of interest" description="Disordered" evidence="7">
    <location>
        <begin position="1"/>
        <end position="43"/>
    </location>
</feature>
<feature type="coiled-coil region" evidence="6">
    <location>
        <begin position="406"/>
        <end position="443"/>
    </location>
</feature>
<feature type="compositionally biased region" description="Low complexity" evidence="7">
    <location>
        <begin position="15"/>
        <end position="37"/>
    </location>
</feature>
<dbReference type="AlphaFoldDB" id="A0A6V7UIE8"/>
<evidence type="ECO:0000256" key="6">
    <source>
        <dbReference type="SAM" id="Coils"/>
    </source>
</evidence>
<dbReference type="PROSITE" id="PS50118">
    <property type="entry name" value="HMG_BOX_2"/>
    <property type="match status" value="1"/>
</dbReference>
<dbReference type="InterPro" id="IPR036910">
    <property type="entry name" value="HMG_box_dom_sf"/>
</dbReference>
<dbReference type="SMART" id="SM00398">
    <property type="entry name" value="HMG"/>
    <property type="match status" value="1"/>
</dbReference>
<feature type="domain" description="HMG box" evidence="8">
    <location>
        <begin position="707"/>
        <end position="775"/>
    </location>
</feature>
<dbReference type="CDD" id="cd22042">
    <property type="entry name" value="HMG-box_EGL13-like"/>
    <property type="match status" value="1"/>
</dbReference>
<dbReference type="PANTHER" id="PTHR45789">
    <property type="entry name" value="FI18025P1"/>
    <property type="match status" value="1"/>
</dbReference>
<keyword evidence="3" id="KW-0804">Transcription</keyword>
<dbReference type="OrthoDB" id="6247875at2759"/>
<accession>A0A6V7UIE8</accession>